<feature type="compositionally biased region" description="Low complexity" evidence="1">
    <location>
        <begin position="16"/>
        <end position="34"/>
    </location>
</feature>
<feature type="compositionally biased region" description="Low complexity" evidence="1">
    <location>
        <begin position="239"/>
        <end position="254"/>
    </location>
</feature>
<evidence type="ECO:0000313" key="4">
    <source>
        <dbReference type="Proteomes" id="UP001303647"/>
    </source>
</evidence>
<proteinExistence type="predicted"/>
<evidence type="ECO:0000313" key="3">
    <source>
        <dbReference type="EMBL" id="KAK4245753.1"/>
    </source>
</evidence>
<dbReference type="EMBL" id="MU857692">
    <property type="protein sequence ID" value="KAK4245753.1"/>
    <property type="molecule type" value="Genomic_DNA"/>
</dbReference>
<name>A0AAN7CRZ0_9PEZI</name>
<feature type="region of interest" description="Disordered" evidence="1">
    <location>
        <begin position="177"/>
        <end position="199"/>
    </location>
</feature>
<evidence type="ECO:0000259" key="2">
    <source>
        <dbReference type="Pfam" id="PF25438"/>
    </source>
</evidence>
<evidence type="ECO:0000256" key="1">
    <source>
        <dbReference type="SAM" id="MobiDB-lite"/>
    </source>
</evidence>
<keyword evidence="4" id="KW-1185">Reference proteome</keyword>
<sequence length="693" mass="73982">MKRSKTTHLAGSNPIAPMMRSRSSAPRPRPASSSFTPNPGQITQPAIQSSLLVTGSNHLENHFYPNQPSCPQVAFIPDITGISGPSQHPELGREMAVDEFLLTRDDGFSTLSPIDIPASGPSASQEVEPYPSSSFPSAYGSLTSGPTIETAPMSRQNSAMNDGASIASQFNEMVRIQSQQSSGSYRPSSIISQPPHLLGKRAPEGSGVIVLQDGSFSYAYPSSAPTQSPFSQHHAMKPSLSQSSFQSASSAGLSPHDATGSPLAQHLTMERSVSRDSIKSSSSRKLRAKEALARQNYAAKSRHLQPKPAVGAAKHDTTESANKAKTGKAVIVKTKYERPKHPKVMCQQCNEHPDGFRGEHELRRHTEAKHKSMVKKWMCRDPDLYGIAHAETATRPLKDCKQCSHHKLYGAYYNAAAHLRRTHFNVKPRKGAAKNGQGGKAAVGVTTEEEKEKRGGKGGGNWPTMDELKLWMVEVTVSMDQAGALTPDGTESVGAVDAEDFDNEFAAESQYNSSSNNGLQAGLSTQALASDCFDTAAFAGVGEGFNQTIDLTGASFPGDFDSQLSDMCHLESPADGVFSVAPSSSLQTGMMPMPISSAGFDYRNNAESNIQQHEHHQPNTAASSLMMVSGDNASTLSHGYTSPVSSTATLTQAAVVSGAGGSYMDQLLPSAYLQPSRDDMPDLTFDLTFATGP</sequence>
<dbReference type="PROSITE" id="PS50890">
    <property type="entry name" value="PUA"/>
    <property type="match status" value="1"/>
</dbReference>
<dbReference type="PANTHER" id="PTHR42031:SF1">
    <property type="entry name" value="KEY LIME PATHOGENICITY PROTEIN"/>
    <property type="match status" value="1"/>
</dbReference>
<comment type="caution">
    <text evidence="3">The sequence shown here is derived from an EMBL/GenBank/DDBJ whole genome shotgun (WGS) entry which is preliminary data.</text>
</comment>
<dbReference type="AlphaFoldDB" id="A0AAN7CRZ0"/>
<accession>A0AAN7CRZ0</accession>
<feature type="domain" description="DUF7896" evidence="2">
    <location>
        <begin position="373"/>
        <end position="475"/>
    </location>
</feature>
<feature type="compositionally biased region" description="Low complexity" evidence="1">
    <location>
        <begin position="177"/>
        <end position="193"/>
    </location>
</feature>
<dbReference type="Proteomes" id="UP001303647">
    <property type="component" value="Unassembled WGS sequence"/>
</dbReference>
<feature type="region of interest" description="Disordered" evidence="1">
    <location>
        <begin position="1"/>
        <end position="43"/>
    </location>
</feature>
<dbReference type="PANTHER" id="PTHR42031">
    <property type="entry name" value="KEY LIME PATHOGENICITY PROTEIN"/>
    <property type="match status" value="1"/>
</dbReference>
<reference evidence="3" key="1">
    <citation type="journal article" date="2023" name="Mol. Phylogenet. Evol.">
        <title>Genome-scale phylogeny and comparative genomics of the fungal order Sordariales.</title>
        <authorList>
            <person name="Hensen N."/>
            <person name="Bonometti L."/>
            <person name="Westerberg I."/>
            <person name="Brannstrom I.O."/>
            <person name="Guillou S."/>
            <person name="Cros-Aarteil S."/>
            <person name="Calhoun S."/>
            <person name="Haridas S."/>
            <person name="Kuo A."/>
            <person name="Mondo S."/>
            <person name="Pangilinan J."/>
            <person name="Riley R."/>
            <person name="LaButti K."/>
            <person name="Andreopoulos B."/>
            <person name="Lipzen A."/>
            <person name="Chen C."/>
            <person name="Yan M."/>
            <person name="Daum C."/>
            <person name="Ng V."/>
            <person name="Clum A."/>
            <person name="Steindorff A."/>
            <person name="Ohm R.A."/>
            <person name="Martin F."/>
            <person name="Silar P."/>
            <person name="Natvig D.O."/>
            <person name="Lalanne C."/>
            <person name="Gautier V."/>
            <person name="Ament-Velasquez S.L."/>
            <person name="Kruys A."/>
            <person name="Hutchinson M.I."/>
            <person name="Powell A.J."/>
            <person name="Barry K."/>
            <person name="Miller A.N."/>
            <person name="Grigoriev I.V."/>
            <person name="Debuchy R."/>
            <person name="Gladieux P."/>
            <person name="Hiltunen Thoren M."/>
            <person name="Johannesson H."/>
        </authorList>
    </citation>
    <scope>NUCLEOTIDE SEQUENCE</scope>
    <source>
        <strain evidence="3">CBS 359.72</strain>
    </source>
</reference>
<protein>
    <recommendedName>
        <fullName evidence="2">DUF7896 domain-containing protein</fullName>
    </recommendedName>
</protein>
<reference evidence="3" key="2">
    <citation type="submission" date="2023-05" db="EMBL/GenBank/DDBJ databases">
        <authorList>
            <consortium name="Lawrence Berkeley National Laboratory"/>
            <person name="Steindorff A."/>
            <person name="Hensen N."/>
            <person name="Bonometti L."/>
            <person name="Westerberg I."/>
            <person name="Brannstrom I.O."/>
            <person name="Guillou S."/>
            <person name="Cros-Aarteil S."/>
            <person name="Calhoun S."/>
            <person name="Haridas S."/>
            <person name="Kuo A."/>
            <person name="Mondo S."/>
            <person name="Pangilinan J."/>
            <person name="Riley R."/>
            <person name="Labutti K."/>
            <person name="Andreopoulos B."/>
            <person name="Lipzen A."/>
            <person name="Chen C."/>
            <person name="Yanf M."/>
            <person name="Daum C."/>
            <person name="Ng V."/>
            <person name="Clum A."/>
            <person name="Ohm R."/>
            <person name="Martin F."/>
            <person name="Silar P."/>
            <person name="Natvig D."/>
            <person name="Lalanne C."/>
            <person name="Gautier V."/>
            <person name="Ament-Velasquez S.L."/>
            <person name="Kruys A."/>
            <person name="Hutchinson M.I."/>
            <person name="Powell A.J."/>
            <person name="Barry K."/>
            <person name="Miller A.N."/>
            <person name="Grigoriev I.V."/>
            <person name="Debuchy R."/>
            <person name="Gladieux P."/>
            <person name="Thoren M.H."/>
            <person name="Johannesson H."/>
        </authorList>
    </citation>
    <scope>NUCLEOTIDE SEQUENCE</scope>
    <source>
        <strain evidence="3">CBS 359.72</strain>
    </source>
</reference>
<dbReference type="InterPro" id="IPR057218">
    <property type="entry name" value="DUF7896"/>
</dbReference>
<feature type="region of interest" description="Disordered" evidence="1">
    <location>
        <begin position="222"/>
        <end position="324"/>
    </location>
</feature>
<feature type="region of interest" description="Disordered" evidence="1">
    <location>
        <begin position="428"/>
        <end position="461"/>
    </location>
</feature>
<dbReference type="Pfam" id="PF25438">
    <property type="entry name" value="DUF7896"/>
    <property type="match status" value="1"/>
</dbReference>
<organism evidence="3 4">
    <name type="scientific">Corynascus novoguineensis</name>
    <dbReference type="NCBI Taxonomy" id="1126955"/>
    <lineage>
        <taxon>Eukaryota</taxon>
        <taxon>Fungi</taxon>
        <taxon>Dikarya</taxon>
        <taxon>Ascomycota</taxon>
        <taxon>Pezizomycotina</taxon>
        <taxon>Sordariomycetes</taxon>
        <taxon>Sordariomycetidae</taxon>
        <taxon>Sordariales</taxon>
        <taxon>Chaetomiaceae</taxon>
        <taxon>Corynascus</taxon>
    </lineage>
</organism>
<feature type="compositionally biased region" description="Basic and acidic residues" evidence="1">
    <location>
        <begin position="268"/>
        <end position="278"/>
    </location>
</feature>
<gene>
    <name evidence="3" type="ORF">C7999DRAFT_42769</name>
</gene>